<comment type="similarity">
    <text evidence="2">Belongs to the major facilitator superfamily. Proton-dependent oligopeptide transporter (POT/PTR) (TC 2.A.17) family.</text>
</comment>
<evidence type="ECO:0000256" key="8">
    <source>
        <dbReference type="SAM" id="Phobius"/>
    </source>
</evidence>
<keyword evidence="4 8" id="KW-1133">Transmembrane helix</keyword>
<feature type="transmembrane region" description="Helical" evidence="8">
    <location>
        <begin position="107"/>
        <end position="133"/>
    </location>
</feature>
<dbReference type="Proteomes" id="UP000250235">
    <property type="component" value="Unassembled WGS sequence"/>
</dbReference>
<feature type="compositionally biased region" description="Basic and acidic residues" evidence="7">
    <location>
        <begin position="1"/>
        <end position="20"/>
    </location>
</feature>
<evidence type="ECO:0000313" key="9">
    <source>
        <dbReference type="EMBL" id="KZV47572.1"/>
    </source>
</evidence>
<keyword evidence="5 8" id="KW-0472">Membrane</keyword>
<sequence>MESVDNVKNKRNENGDNKEQLEEDDDDDARGGKRKLGGVRTMPFILANEMCDRFAGAGFHANMITYLTQVLNLPLVKASNTITTLGGTSNFTTLVGAFVADSFAGRFWTIIVGSIIYIMGMAALTVSAVLPRLRPPPCPAQVDCEEASGQQLWILYISLLLMSLGAGGMRPCVVMFAADQFDMTKSKVESRTWNFFNWYYFCMGVASFLALTVVVYIQDNISWAWGLGIPTIAMALSIVVFIVGSPLYRKIKPAGSPFVRLTQVTVAAVRKRKAIAPENPNDLYENRELDAGISTTGRLLHSNQFKWFDRAAIVSESESYTKEAKQPNLWRLATVHRVEELKSIIRMLPIWTAYILLVAAQSHHVSFTIQQARSMDRNLSPSFQIPPASMTIFSSITFVTGIPLYERLFVPLARKLTKNPVGITYLQRMGIGFGINIFATAASALVEIKRKKAALDHSLLDEPAAIIPISVFWLLPQYCLHGLAELFYSVGHMEFLYDQSPESMRSTASALNWLGIGFGSYVSTLLVTLVHKYSGRKSNWLPDRNLNQGRLENYYWLVTGIQVVNLIYYVLCAWFYKYKPIEEATDIERTDAESYEEDLESDGGRKSVSNVGNGYKELELVRN</sequence>
<proteinExistence type="inferred from homology"/>
<dbReference type="EMBL" id="KQ995255">
    <property type="protein sequence ID" value="KZV47572.1"/>
    <property type="molecule type" value="Genomic_DNA"/>
</dbReference>
<keyword evidence="10" id="KW-1185">Reference proteome</keyword>
<comment type="similarity">
    <text evidence="6">Belongs to the major facilitator superfamily. Phosphate:H(+) symporter (TC 2.A.1.9) family.</text>
</comment>
<evidence type="ECO:0000256" key="3">
    <source>
        <dbReference type="ARBA" id="ARBA00022692"/>
    </source>
</evidence>
<dbReference type="PANTHER" id="PTHR11654">
    <property type="entry name" value="OLIGOPEPTIDE TRANSPORTER-RELATED"/>
    <property type="match status" value="1"/>
</dbReference>
<name>A0A2Z7CKF0_9LAMI</name>
<dbReference type="Gene3D" id="1.20.1250.20">
    <property type="entry name" value="MFS general substrate transporter like domains"/>
    <property type="match status" value="1"/>
</dbReference>
<dbReference type="SUPFAM" id="SSF103473">
    <property type="entry name" value="MFS general substrate transporter"/>
    <property type="match status" value="1"/>
</dbReference>
<dbReference type="InterPro" id="IPR036259">
    <property type="entry name" value="MFS_trans_sf"/>
</dbReference>
<feature type="transmembrane region" description="Helical" evidence="8">
    <location>
        <begin position="385"/>
        <end position="405"/>
    </location>
</feature>
<reference evidence="9 10" key="1">
    <citation type="journal article" date="2015" name="Proc. Natl. Acad. Sci. U.S.A.">
        <title>The resurrection genome of Boea hygrometrica: A blueprint for survival of dehydration.</title>
        <authorList>
            <person name="Xiao L."/>
            <person name="Yang G."/>
            <person name="Zhang L."/>
            <person name="Yang X."/>
            <person name="Zhao S."/>
            <person name="Ji Z."/>
            <person name="Zhou Q."/>
            <person name="Hu M."/>
            <person name="Wang Y."/>
            <person name="Chen M."/>
            <person name="Xu Y."/>
            <person name="Jin H."/>
            <person name="Xiao X."/>
            <person name="Hu G."/>
            <person name="Bao F."/>
            <person name="Hu Y."/>
            <person name="Wan P."/>
            <person name="Li L."/>
            <person name="Deng X."/>
            <person name="Kuang T."/>
            <person name="Xiang C."/>
            <person name="Zhu J.K."/>
            <person name="Oliver M.J."/>
            <person name="He Y."/>
        </authorList>
    </citation>
    <scope>NUCLEOTIDE SEQUENCE [LARGE SCALE GENOMIC DNA]</scope>
    <source>
        <strain evidence="10">cv. XS01</strain>
    </source>
</reference>
<feature type="transmembrane region" description="Helical" evidence="8">
    <location>
        <begin position="511"/>
        <end position="534"/>
    </location>
</feature>
<dbReference type="InterPro" id="IPR000109">
    <property type="entry name" value="POT_fam"/>
</dbReference>
<dbReference type="Pfam" id="PF00854">
    <property type="entry name" value="PTR2"/>
    <property type="match status" value="1"/>
</dbReference>
<dbReference type="GO" id="GO:0016020">
    <property type="term" value="C:membrane"/>
    <property type="evidence" value="ECO:0007669"/>
    <property type="project" value="UniProtKB-SubCell"/>
</dbReference>
<evidence type="ECO:0000256" key="6">
    <source>
        <dbReference type="ARBA" id="ARBA00044504"/>
    </source>
</evidence>
<gene>
    <name evidence="9" type="ORF">F511_32187</name>
</gene>
<feature type="region of interest" description="Disordered" evidence="7">
    <location>
        <begin position="592"/>
        <end position="611"/>
    </location>
</feature>
<keyword evidence="3 8" id="KW-0812">Transmembrane</keyword>
<feature type="transmembrane region" description="Helical" evidence="8">
    <location>
        <begin position="223"/>
        <end position="243"/>
    </location>
</feature>
<evidence type="ECO:0000256" key="5">
    <source>
        <dbReference type="ARBA" id="ARBA00023136"/>
    </source>
</evidence>
<evidence type="ECO:0000256" key="4">
    <source>
        <dbReference type="ARBA" id="ARBA00022989"/>
    </source>
</evidence>
<feature type="transmembrane region" description="Helical" evidence="8">
    <location>
        <begin position="425"/>
        <end position="446"/>
    </location>
</feature>
<evidence type="ECO:0000256" key="7">
    <source>
        <dbReference type="SAM" id="MobiDB-lite"/>
    </source>
</evidence>
<evidence type="ECO:0000313" key="10">
    <source>
        <dbReference type="Proteomes" id="UP000250235"/>
    </source>
</evidence>
<feature type="transmembrane region" description="Helical" evidence="8">
    <location>
        <begin position="198"/>
        <end position="217"/>
    </location>
</feature>
<feature type="transmembrane region" description="Helical" evidence="8">
    <location>
        <begin position="554"/>
        <end position="576"/>
    </location>
</feature>
<feature type="transmembrane region" description="Helical" evidence="8">
    <location>
        <begin position="466"/>
        <end position="490"/>
    </location>
</feature>
<dbReference type="GO" id="GO:0022857">
    <property type="term" value="F:transmembrane transporter activity"/>
    <property type="evidence" value="ECO:0007669"/>
    <property type="project" value="InterPro"/>
</dbReference>
<comment type="subcellular location">
    <subcellularLocation>
        <location evidence="1">Membrane</location>
        <topology evidence="1">Multi-pass membrane protein</topology>
    </subcellularLocation>
</comment>
<dbReference type="AlphaFoldDB" id="A0A2Z7CKF0"/>
<evidence type="ECO:0000256" key="2">
    <source>
        <dbReference type="ARBA" id="ARBA00005982"/>
    </source>
</evidence>
<feature type="region of interest" description="Disordered" evidence="7">
    <location>
        <begin position="1"/>
        <end position="34"/>
    </location>
</feature>
<dbReference type="OrthoDB" id="8904098at2759"/>
<organism evidence="9 10">
    <name type="scientific">Dorcoceras hygrometricum</name>
    <dbReference type="NCBI Taxonomy" id="472368"/>
    <lineage>
        <taxon>Eukaryota</taxon>
        <taxon>Viridiplantae</taxon>
        <taxon>Streptophyta</taxon>
        <taxon>Embryophyta</taxon>
        <taxon>Tracheophyta</taxon>
        <taxon>Spermatophyta</taxon>
        <taxon>Magnoliopsida</taxon>
        <taxon>eudicotyledons</taxon>
        <taxon>Gunneridae</taxon>
        <taxon>Pentapetalae</taxon>
        <taxon>asterids</taxon>
        <taxon>lamiids</taxon>
        <taxon>Lamiales</taxon>
        <taxon>Gesneriaceae</taxon>
        <taxon>Didymocarpoideae</taxon>
        <taxon>Trichosporeae</taxon>
        <taxon>Loxocarpinae</taxon>
        <taxon>Dorcoceras</taxon>
    </lineage>
</organism>
<accession>A0A2Z7CKF0</accession>
<feature type="transmembrane region" description="Helical" evidence="8">
    <location>
        <begin position="153"/>
        <end position="177"/>
    </location>
</feature>
<feature type="transmembrane region" description="Helical" evidence="8">
    <location>
        <begin position="347"/>
        <end position="365"/>
    </location>
</feature>
<evidence type="ECO:0000256" key="1">
    <source>
        <dbReference type="ARBA" id="ARBA00004141"/>
    </source>
</evidence>
<protein>
    <submittedName>
        <fullName evidence="9">Nitrate transporter</fullName>
    </submittedName>
</protein>